<keyword evidence="2" id="KW-1133">Transmembrane helix</keyword>
<name>A0ABT6QZP9_9BACL</name>
<dbReference type="Proteomes" id="UP001243286">
    <property type="component" value="Unassembled WGS sequence"/>
</dbReference>
<keyword evidence="1" id="KW-0175">Coiled coil</keyword>
<sequence>MEQLKEATINHGNTLKEHEERIEKLEHGDAVTNMRVEKLEQQYHSLENTVMKEGRETREVFRGMIDKLIDHRAAATTQESEIKRMDIEVQDKRSARFTDLTGKLLGAGGIISLLAAALMQFFQK</sequence>
<feature type="coiled-coil region" evidence="1">
    <location>
        <begin position="1"/>
        <end position="56"/>
    </location>
</feature>
<gene>
    <name evidence="3" type="ORF">QK289_03995</name>
</gene>
<evidence type="ECO:0000313" key="3">
    <source>
        <dbReference type="EMBL" id="MDI3234159.1"/>
    </source>
</evidence>
<proteinExistence type="predicted"/>
<keyword evidence="2" id="KW-0472">Membrane</keyword>
<reference evidence="3 4" key="1">
    <citation type="submission" date="2023-04" db="EMBL/GenBank/DDBJ databases">
        <title>Antarctic isolates genomes.</title>
        <authorList>
            <person name="Dimov S.G."/>
        </authorList>
    </citation>
    <scope>NUCLEOTIDE SEQUENCE [LARGE SCALE GENOMIC DNA]</scope>
    <source>
        <strain evidence="3 4">AL19</strain>
    </source>
</reference>
<keyword evidence="4" id="KW-1185">Reference proteome</keyword>
<protein>
    <submittedName>
        <fullName evidence="3">Uncharacterized protein</fullName>
    </submittedName>
</protein>
<feature type="transmembrane region" description="Helical" evidence="2">
    <location>
        <begin position="100"/>
        <end position="122"/>
    </location>
</feature>
<organism evidence="3 4">
    <name type="scientific">Exiguobacterium antarcticum</name>
    <dbReference type="NCBI Taxonomy" id="132920"/>
    <lineage>
        <taxon>Bacteria</taxon>
        <taxon>Bacillati</taxon>
        <taxon>Bacillota</taxon>
        <taxon>Bacilli</taxon>
        <taxon>Bacillales</taxon>
        <taxon>Bacillales Family XII. Incertae Sedis</taxon>
        <taxon>Exiguobacterium</taxon>
    </lineage>
</organism>
<evidence type="ECO:0000256" key="2">
    <source>
        <dbReference type="SAM" id="Phobius"/>
    </source>
</evidence>
<evidence type="ECO:0000256" key="1">
    <source>
        <dbReference type="SAM" id="Coils"/>
    </source>
</evidence>
<accession>A0ABT6QZP9</accession>
<keyword evidence="2" id="KW-0812">Transmembrane</keyword>
<dbReference type="EMBL" id="JASBQV010000004">
    <property type="protein sequence ID" value="MDI3234159.1"/>
    <property type="molecule type" value="Genomic_DNA"/>
</dbReference>
<dbReference type="RefSeq" id="WP_282354679.1">
    <property type="nucleotide sequence ID" value="NZ_JASBQV010000004.1"/>
</dbReference>
<evidence type="ECO:0000313" key="4">
    <source>
        <dbReference type="Proteomes" id="UP001243286"/>
    </source>
</evidence>
<comment type="caution">
    <text evidence="3">The sequence shown here is derived from an EMBL/GenBank/DDBJ whole genome shotgun (WGS) entry which is preliminary data.</text>
</comment>